<dbReference type="InterPro" id="IPR013154">
    <property type="entry name" value="ADH-like_N"/>
</dbReference>
<dbReference type="InterPro" id="IPR011032">
    <property type="entry name" value="GroES-like_sf"/>
</dbReference>
<reference evidence="5" key="1">
    <citation type="journal article" date="2016" name="Genome Announc.">
        <title>Draft genome sequences of fungus Aspergillus calidoustus.</title>
        <authorList>
            <person name="Horn F."/>
            <person name="Linde J."/>
            <person name="Mattern D.J."/>
            <person name="Walther G."/>
            <person name="Guthke R."/>
            <person name="Scherlach K."/>
            <person name="Martin K."/>
            <person name="Brakhage A.A."/>
            <person name="Petzke L."/>
            <person name="Valiante V."/>
        </authorList>
    </citation>
    <scope>NUCLEOTIDE SEQUENCE [LARGE SCALE GENOMIC DNA]</scope>
    <source>
        <strain evidence="5">SF006504</strain>
    </source>
</reference>
<dbReference type="InterPro" id="IPR047122">
    <property type="entry name" value="Trans-enoyl_RdTase-like"/>
</dbReference>
<dbReference type="Pfam" id="PF08240">
    <property type="entry name" value="ADH_N"/>
    <property type="match status" value="1"/>
</dbReference>
<dbReference type="EMBL" id="CDMC01000013">
    <property type="protein sequence ID" value="CEL09269.1"/>
    <property type="molecule type" value="Genomic_DNA"/>
</dbReference>
<name>A0A0U4ZHY2_ASPCI</name>
<dbReference type="Gene3D" id="3.90.180.10">
    <property type="entry name" value="Medium-chain alcohol dehydrogenases, catalytic domain"/>
    <property type="match status" value="1"/>
</dbReference>
<evidence type="ECO:0000259" key="3">
    <source>
        <dbReference type="SMART" id="SM00829"/>
    </source>
</evidence>
<dbReference type="STRING" id="454130.A0A0U4ZHY2"/>
<evidence type="ECO:0000256" key="2">
    <source>
        <dbReference type="ARBA" id="ARBA00023002"/>
    </source>
</evidence>
<dbReference type="SUPFAM" id="SSF51735">
    <property type="entry name" value="NAD(P)-binding Rossmann-fold domains"/>
    <property type="match status" value="1"/>
</dbReference>
<keyword evidence="5" id="KW-1185">Reference proteome</keyword>
<protein>
    <recommendedName>
        <fullName evidence="3">Enoyl reductase (ER) domain-containing protein</fullName>
    </recommendedName>
</protein>
<dbReference type="Proteomes" id="UP000054771">
    <property type="component" value="Unassembled WGS sequence"/>
</dbReference>
<gene>
    <name evidence="4" type="ORF">ASPCAL12408</name>
</gene>
<keyword evidence="2" id="KW-0560">Oxidoreductase</keyword>
<evidence type="ECO:0000313" key="4">
    <source>
        <dbReference type="EMBL" id="CEL09269.1"/>
    </source>
</evidence>
<dbReference type="SUPFAM" id="SSF50129">
    <property type="entry name" value="GroES-like"/>
    <property type="match status" value="1"/>
</dbReference>
<dbReference type="InterPro" id="IPR036291">
    <property type="entry name" value="NAD(P)-bd_dom_sf"/>
</dbReference>
<dbReference type="PANTHER" id="PTHR45348:SF2">
    <property type="entry name" value="ZINC-TYPE ALCOHOL DEHYDROGENASE-LIKE PROTEIN C2E1P3.01"/>
    <property type="match status" value="1"/>
</dbReference>
<dbReference type="OrthoDB" id="9992527at2759"/>
<evidence type="ECO:0000256" key="1">
    <source>
        <dbReference type="ARBA" id="ARBA00008072"/>
    </source>
</evidence>
<dbReference type="Gene3D" id="3.40.50.720">
    <property type="entry name" value="NAD(P)-binding Rossmann-like Domain"/>
    <property type="match status" value="1"/>
</dbReference>
<comment type="similarity">
    <text evidence="1">Belongs to the zinc-containing alcohol dehydrogenase family.</text>
</comment>
<feature type="domain" description="Enoyl reductase (ER)" evidence="3">
    <location>
        <begin position="48"/>
        <end position="382"/>
    </location>
</feature>
<dbReference type="AlphaFoldDB" id="A0A0U4ZHY2"/>
<dbReference type="OMA" id="YCKMPAA"/>
<dbReference type="SMART" id="SM00829">
    <property type="entry name" value="PKS_ER"/>
    <property type="match status" value="1"/>
</dbReference>
<dbReference type="GO" id="GO:0016651">
    <property type="term" value="F:oxidoreductase activity, acting on NAD(P)H"/>
    <property type="evidence" value="ECO:0007669"/>
    <property type="project" value="InterPro"/>
</dbReference>
<dbReference type="InterPro" id="IPR013149">
    <property type="entry name" value="ADH-like_C"/>
</dbReference>
<accession>A0A0U4ZHY2</accession>
<organism evidence="4 5">
    <name type="scientific">Aspergillus calidoustus</name>
    <dbReference type="NCBI Taxonomy" id="454130"/>
    <lineage>
        <taxon>Eukaryota</taxon>
        <taxon>Fungi</taxon>
        <taxon>Dikarya</taxon>
        <taxon>Ascomycota</taxon>
        <taxon>Pezizomycotina</taxon>
        <taxon>Eurotiomycetes</taxon>
        <taxon>Eurotiomycetidae</taxon>
        <taxon>Eurotiales</taxon>
        <taxon>Aspergillaceae</taxon>
        <taxon>Aspergillus</taxon>
        <taxon>Aspergillus subgen. Nidulantes</taxon>
    </lineage>
</organism>
<proteinExistence type="inferred from homology"/>
<dbReference type="CDD" id="cd08249">
    <property type="entry name" value="enoyl_reductase_like"/>
    <property type="match status" value="1"/>
</dbReference>
<dbReference type="InterPro" id="IPR020843">
    <property type="entry name" value="ER"/>
</dbReference>
<sequence length="384" mass="40882">MSPLKLCFFFCCRIFRNVPLQQSTSNTLEESDMSVPSTFKAAILKEGGARHTIAERSLGPLGNDEVIIRITATAINPVDWKIRDCGYFLQTFPAVLGSDAAGKIVSVGKSVSDFAVSDRVFFQGIIGNYDAATFQQYCRMPAALLGKTPASITDDQAAGICLATIAGVTGLYDKTGRGLAPPPWVEGGERAGNGKAIVVLGGSSSVGQYVIQLARLSGYERIITNASLRHEERLKSHGAHVVLDRKKAGAQDFVSALNGLPLDFVFDGISLGETQKLGVEILQTAGSKSCVVTVLAADAEAQSLGSSKEPKVEIRQILGLGSKPELRYLSEPLMKRLGGENGWLATGQFVPNRTVVVDGGLEKIDEALDKNKAGVSGEKVIIRP</sequence>
<dbReference type="PANTHER" id="PTHR45348">
    <property type="entry name" value="HYPOTHETICAL OXIDOREDUCTASE (EUROFUNG)"/>
    <property type="match status" value="1"/>
</dbReference>
<evidence type="ECO:0000313" key="5">
    <source>
        <dbReference type="Proteomes" id="UP000054771"/>
    </source>
</evidence>
<dbReference type="Pfam" id="PF00107">
    <property type="entry name" value="ADH_zinc_N"/>
    <property type="match status" value="1"/>
</dbReference>